<sequence length="178" mass="19647">MTGTALVLGGTRSGKSTFAESLLAGAPRVSYVATSEVRPDDAEWVERLRIHRSRRPSHWETVETIDLAAELRRDDEAPMLVDCLGVWLTRLLDDGCWDRDPAALEQLGIRVEEFLSALRKTRRPVVFVSNEVGLGVVPATSAGRLFTDQLGRLNMQVAATVDRVWFCVAGIPMQVKGT</sequence>
<dbReference type="InterPro" id="IPR027417">
    <property type="entry name" value="P-loop_NTPase"/>
</dbReference>
<evidence type="ECO:0000256" key="11">
    <source>
        <dbReference type="ARBA" id="ARBA00022679"/>
    </source>
</evidence>
<evidence type="ECO:0000256" key="10">
    <source>
        <dbReference type="ARBA" id="ARBA00022573"/>
    </source>
</evidence>
<accession>A0ABX7Y2W4</accession>
<keyword evidence="18" id="KW-0548">Nucleotidyltransferase</keyword>
<keyword evidence="12" id="KW-0547">Nucleotide-binding</keyword>
<proteinExistence type="inferred from homology"/>
<keyword evidence="13 18" id="KW-0418">Kinase</keyword>
<evidence type="ECO:0000256" key="13">
    <source>
        <dbReference type="ARBA" id="ARBA00022777"/>
    </source>
</evidence>
<evidence type="ECO:0000256" key="7">
    <source>
        <dbReference type="ARBA" id="ARBA00007490"/>
    </source>
</evidence>
<dbReference type="RefSeq" id="WP_212321524.1">
    <property type="nucleotide sequence ID" value="NZ_CP072384.1"/>
</dbReference>
<dbReference type="EC" id="2.7.1.156" evidence="8"/>
<evidence type="ECO:0000256" key="3">
    <source>
        <dbReference type="ARBA" id="ARBA00001522"/>
    </source>
</evidence>
<dbReference type="PIRSF" id="PIRSF006135">
    <property type="entry name" value="CobU"/>
    <property type="match status" value="1"/>
</dbReference>
<evidence type="ECO:0000313" key="18">
    <source>
        <dbReference type="EMBL" id="QUC07215.1"/>
    </source>
</evidence>
<evidence type="ECO:0000256" key="14">
    <source>
        <dbReference type="ARBA" id="ARBA00022840"/>
    </source>
</evidence>
<keyword evidence="11 18" id="KW-0808">Transferase</keyword>
<protein>
    <recommendedName>
        <fullName evidence="16">Adenosylcobinamide kinase</fullName>
        <ecNumber evidence="8">2.7.1.156</ecNumber>
        <ecNumber evidence="9">2.7.7.62</ecNumber>
    </recommendedName>
    <alternativeName>
        <fullName evidence="17">Adenosylcobinamide-phosphate guanylyltransferase</fullName>
    </alternativeName>
</protein>
<comment type="catalytic activity">
    <reaction evidence="3">
        <text>adenosylcob(III)inamide + GTP = adenosylcob(III)inamide phosphate + GDP + H(+)</text>
        <dbReference type="Rhea" id="RHEA:15765"/>
        <dbReference type="ChEBI" id="CHEBI:2480"/>
        <dbReference type="ChEBI" id="CHEBI:15378"/>
        <dbReference type="ChEBI" id="CHEBI:37565"/>
        <dbReference type="ChEBI" id="CHEBI:58189"/>
        <dbReference type="ChEBI" id="CHEBI:58502"/>
        <dbReference type="EC" id="2.7.1.156"/>
    </reaction>
</comment>
<name>A0ABX7Y2W4_9ACTN</name>
<evidence type="ECO:0000256" key="8">
    <source>
        <dbReference type="ARBA" id="ARBA00012016"/>
    </source>
</evidence>
<dbReference type="Pfam" id="PF02283">
    <property type="entry name" value="CobU"/>
    <property type="match status" value="1"/>
</dbReference>
<evidence type="ECO:0000256" key="16">
    <source>
        <dbReference type="ARBA" id="ARBA00029570"/>
    </source>
</evidence>
<comment type="function">
    <text evidence="4">Catalyzes ATP-dependent phosphorylation of adenosylcobinamide and addition of GMP to adenosylcobinamide phosphate.</text>
</comment>
<dbReference type="GO" id="GO:0043752">
    <property type="term" value="F:adenosylcobinamide kinase activity"/>
    <property type="evidence" value="ECO:0007669"/>
    <property type="project" value="UniProtKB-EC"/>
</dbReference>
<dbReference type="EMBL" id="CP072384">
    <property type="protein sequence ID" value="QUC07215.1"/>
    <property type="molecule type" value="Genomic_DNA"/>
</dbReference>
<dbReference type="PANTHER" id="PTHR34848">
    <property type="match status" value="1"/>
</dbReference>
<dbReference type="CDD" id="cd00544">
    <property type="entry name" value="CobU"/>
    <property type="match status" value="1"/>
</dbReference>
<gene>
    <name evidence="18" type="primary">cobU</name>
    <name evidence="18" type="ORF">J5A65_09690</name>
</gene>
<dbReference type="Proteomes" id="UP000678513">
    <property type="component" value="Chromosome"/>
</dbReference>
<comment type="pathway">
    <text evidence="5">Cofactor biosynthesis; adenosylcobalamin biosynthesis; adenosylcobalamin from cob(II)yrinate a,c-diamide: step 6/7.</text>
</comment>
<evidence type="ECO:0000256" key="9">
    <source>
        <dbReference type="ARBA" id="ARBA00012523"/>
    </source>
</evidence>
<dbReference type="InterPro" id="IPR003203">
    <property type="entry name" value="CobU/CobP"/>
</dbReference>
<evidence type="ECO:0000256" key="6">
    <source>
        <dbReference type="ARBA" id="ARBA00005159"/>
    </source>
</evidence>
<dbReference type="Gene3D" id="3.40.50.300">
    <property type="entry name" value="P-loop containing nucleotide triphosphate hydrolases"/>
    <property type="match status" value="1"/>
</dbReference>
<keyword evidence="15" id="KW-0342">GTP-binding</keyword>
<evidence type="ECO:0000256" key="15">
    <source>
        <dbReference type="ARBA" id="ARBA00023134"/>
    </source>
</evidence>
<organism evidence="18 19">
    <name type="scientific">Arachnia rubra</name>
    <dbReference type="NCBI Taxonomy" id="1547448"/>
    <lineage>
        <taxon>Bacteria</taxon>
        <taxon>Bacillati</taxon>
        <taxon>Actinomycetota</taxon>
        <taxon>Actinomycetes</taxon>
        <taxon>Propionibacteriales</taxon>
        <taxon>Propionibacteriaceae</taxon>
        <taxon>Arachnia</taxon>
    </lineage>
</organism>
<evidence type="ECO:0000256" key="17">
    <source>
        <dbReference type="ARBA" id="ARBA00030571"/>
    </source>
</evidence>
<evidence type="ECO:0000256" key="12">
    <source>
        <dbReference type="ARBA" id="ARBA00022741"/>
    </source>
</evidence>
<comment type="catalytic activity">
    <reaction evidence="1">
        <text>adenosylcob(III)inamide + ATP = adenosylcob(III)inamide phosphate + ADP + H(+)</text>
        <dbReference type="Rhea" id="RHEA:15769"/>
        <dbReference type="ChEBI" id="CHEBI:2480"/>
        <dbReference type="ChEBI" id="CHEBI:15378"/>
        <dbReference type="ChEBI" id="CHEBI:30616"/>
        <dbReference type="ChEBI" id="CHEBI:58502"/>
        <dbReference type="ChEBI" id="CHEBI:456216"/>
        <dbReference type="EC" id="2.7.1.156"/>
    </reaction>
</comment>
<evidence type="ECO:0000313" key="19">
    <source>
        <dbReference type="Proteomes" id="UP000678513"/>
    </source>
</evidence>
<comment type="pathway">
    <text evidence="6">Cofactor biosynthesis; adenosylcobalamin biosynthesis; adenosylcobalamin from cob(II)yrinate a,c-diamide: step 5/7.</text>
</comment>
<evidence type="ECO:0000256" key="2">
    <source>
        <dbReference type="ARBA" id="ARBA00000711"/>
    </source>
</evidence>
<keyword evidence="14" id="KW-0067">ATP-binding</keyword>
<evidence type="ECO:0000256" key="5">
    <source>
        <dbReference type="ARBA" id="ARBA00004692"/>
    </source>
</evidence>
<dbReference type="GO" id="GO:0008820">
    <property type="term" value="F:cobinamide phosphate guanylyltransferase activity"/>
    <property type="evidence" value="ECO:0007669"/>
    <property type="project" value="UniProtKB-EC"/>
</dbReference>
<dbReference type="EC" id="2.7.7.62" evidence="9"/>
<keyword evidence="19" id="KW-1185">Reference proteome</keyword>
<dbReference type="PANTHER" id="PTHR34848:SF1">
    <property type="entry name" value="BIFUNCTIONAL ADENOSYLCOBALAMIN BIOSYNTHESIS PROTEIN COBU"/>
    <property type="match status" value="1"/>
</dbReference>
<reference evidence="18 19" key="1">
    <citation type="submission" date="2021-03" db="EMBL/GenBank/DDBJ databases">
        <title>Human Oral Microbial Genomes.</title>
        <authorList>
            <person name="Johnston C.D."/>
            <person name="Chen T."/>
            <person name="Dewhirst F.E."/>
        </authorList>
    </citation>
    <scope>NUCLEOTIDE SEQUENCE [LARGE SCALE GENOMIC DNA]</scope>
    <source>
        <strain evidence="18 19">DSMZ 100122</strain>
    </source>
</reference>
<evidence type="ECO:0000256" key="4">
    <source>
        <dbReference type="ARBA" id="ARBA00003889"/>
    </source>
</evidence>
<comment type="similarity">
    <text evidence="7">Belongs to the CobU/CobP family.</text>
</comment>
<keyword evidence="10" id="KW-0169">Cobalamin biosynthesis</keyword>
<dbReference type="NCBIfam" id="NF004469">
    <property type="entry name" value="PRK05800.1"/>
    <property type="match status" value="1"/>
</dbReference>
<evidence type="ECO:0000256" key="1">
    <source>
        <dbReference type="ARBA" id="ARBA00000312"/>
    </source>
</evidence>
<dbReference type="SUPFAM" id="SSF52540">
    <property type="entry name" value="P-loop containing nucleoside triphosphate hydrolases"/>
    <property type="match status" value="1"/>
</dbReference>
<comment type="catalytic activity">
    <reaction evidence="2">
        <text>adenosylcob(III)inamide phosphate + GTP + H(+) = adenosylcob(III)inamide-GDP + diphosphate</text>
        <dbReference type="Rhea" id="RHEA:22712"/>
        <dbReference type="ChEBI" id="CHEBI:15378"/>
        <dbReference type="ChEBI" id="CHEBI:33019"/>
        <dbReference type="ChEBI" id="CHEBI:37565"/>
        <dbReference type="ChEBI" id="CHEBI:58502"/>
        <dbReference type="ChEBI" id="CHEBI:60487"/>
        <dbReference type="EC" id="2.7.7.62"/>
    </reaction>
</comment>